<dbReference type="GO" id="GO:0005840">
    <property type="term" value="C:ribosome"/>
    <property type="evidence" value="ECO:0007669"/>
    <property type="project" value="UniProtKB-KW"/>
</dbReference>
<protein>
    <submittedName>
        <fullName evidence="1">Small subunit ribosomal protein 17</fullName>
    </submittedName>
</protein>
<organism evidence="1">
    <name type="scientific">Leucocytozoon caulleryi</name>
    <dbReference type="NCBI Taxonomy" id="211597"/>
    <lineage>
        <taxon>Eukaryota</taxon>
        <taxon>Sar</taxon>
        <taxon>Alveolata</taxon>
        <taxon>Apicomplexa</taxon>
        <taxon>Aconoidasida</taxon>
        <taxon>Haemosporida</taxon>
        <taxon>Leucocytozoidae</taxon>
        <taxon>Leucocytozoon</taxon>
    </lineage>
</organism>
<keyword evidence="1" id="KW-0687">Ribonucleoprotein</keyword>
<sequence length="74" mass="9290">MNYKIGYVIKSLNKNIKIIYFSIYIYNKKYKKLLVKNLYFKVYDYRNELINNDYILFKFFKKSKYCIYKLVKIL</sequence>
<dbReference type="SMR" id="U3TRT9"/>
<accession>U3TRT9</accession>
<dbReference type="AlphaFoldDB" id="U3TRT9"/>
<proteinExistence type="predicted"/>
<reference evidence="1" key="1">
    <citation type="submission" date="2013-06" db="EMBL/GenBank/DDBJ databases">
        <title>The apicoplast genome of highly pathogenic bird apicomplex protozoa, Leucocytozoon caulleryi.</title>
        <authorList>
            <person name="Imura T."/>
            <person name="Sato S."/>
            <person name="Sato Y."/>
            <person name="Sakamoto D."/>
            <person name="Isobe T."/>
            <person name="Sasaki K."/>
            <person name="Murata K."/>
            <person name="Holder T."/>
            <person name="Yukawa M."/>
        </authorList>
    </citation>
    <scope>NUCLEOTIDE SEQUENCE</scope>
    <source>
        <strain evidence="1">Niigata</strain>
    </source>
</reference>
<dbReference type="RefSeq" id="YP_008757393.1">
    <property type="nucleotide sequence ID" value="NC_022667.1"/>
</dbReference>
<dbReference type="GeneID" id="17427151"/>
<geneLocation type="apicoplast" evidence="1"/>
<name>U3TRT9_LEUCU</name>
<keyword evidence="1" id="KW-0933">Apicoplast</keyword>
<dbReference type="EMBL" id="AP013071">
    <property type="protein sequence ID" value="BAN94673.1"/>
    <property type="molecule type" value="Genomic_DNA"/>
</dbReference>
<keyword evidence="1" id="KW-0689">Ribosomal protein</keyword>
<gene>
    <name evidence="1" type="primary">rps17</name>
</gene>
<evidence type="ECO:0000313" key="1">
    <source>
        <dbReference type="EMBL" id="BAN94673.1"/>
    </source>
</evidence>
<keyword evidence="1" id="KW-0934">Plastid</keyword>